<keyword evidence="2" id="KW-1185">Reference proteome</keyword>
<comment type="caution">
    <text evidence="1">The sequence shown here is derived from an EMBL/GenBank/DDBJ whole genome shotgun (WGS) entry which is preliminary data.</text>
</comment>
<evidence type="ECO:0000313" key="2">
    <source>
        <dbReference type="Proteomes" id="UP000813824"/>
    </source>
</evidence>
<proteinExistence type="predicted"/>
<name>A0A8K0UJ92_9AGAR</name>
<protein>
    <submittedName>
        <fullName evidence="1">Uncharacterized protein</fullName>
    </submittedName>
</protein>
<sequence length="172" mass="19339">MKLSFLNEVYCPAGSTDVYPEELYKKILTYQAKKDNTAQIVLPEVRVENGTFHTPIFKDPMEEMPFDIIITDLVVSSKGGPAAFGEYDRPKDDWKGPCLKGKLQIENGGCGIKTSSGKIEIRPLWKKEGAEVMELFEGSFTFDVKYSAMYSKRGHGKGQNLTLNFWAVRAQT</sequence>
<evidence type="ECO:0000313" key="1">
    <source>
        <dbReference type="EMBL" id="KAH8091660.1"/>
    </source>
</evidence>
<dbReference type="OrthoDB" id="3256283at2759"/>
<accession>A0A8K0UJ92</accession>
<dbReference type="EMBL" id="JAEVFJ010000035">
    <property type="protein sequence ID" value="KAH8091660.1"/>
    <property type="molecule type" value="Genomic_DNA"/>
</dbReference>
<organism evidence="1 2">
    <name type="scientific">Cristinia sonorae</name>
    <dbReference type="NCBI Taxonomy" id="1940300"/>
    <lineage>
        <taxon>Eukaryota</taxon>
        <taxon>Fungi</taxon>
        <taxon>Dikarya</taxon>
        <taxon>Basidiomycota</taxon>
        <taxon>Agaricomycotina</taxon>
        <taxon>Agaricomycetes</taxon>
        <taxon>Agaricomycetidae</taxon>
        <taxon>Agaricales</taxon>
        <taxon>Pleurotineae</taxon>
        <taxon>Stephanosporaceae</taxon>
        <taxon>Cristinia</taxon>
    </lineage>
</organism>
<dbReference type="AlphaFoldDB" id="A0A8K0UJ92"/>
<dbReference type="Proteomes" id="UP000813824">
    <property type="component" value="Unassembled WGS sequence"/>
</dbReference>
<gene>
    <name evidence="1" type="ORF">BXZ70DRAFT_474644</name>
</gene>
<reference evidence="1" key="1">
    <citation type="journal article" date="2021" name="New Phytol.">
        <title>Evolutionary innovations through gain and loss of genes in the ectomycorrhizal Boletales.</title>
        <authorList>
            <person name="Wu G."/>
            <person name="Miyauchi S."/>
            <person name="Morin E."/>
            <person name="Kuo A."/>
            <person name="Drula E."/>
            <person name="Varga T."/>
            <person name="Kohler A."/>
            <person name="Feng B."/>
            <person name="Cao Y."/>
            <person name="Lipzen A."/>
            <person name="Daum C."/>
            <person name="Hundley H."/>
            <person name="Pangilinan J."/>
            <person name="Johnson J."/>
            <person name="Barry K."/>
            <person name="LaButti K."/>
            <person name="Ng V."/>
            <person name="Ahrendt S."/>
            <person name="Min B."/>
            <person name="Choi I.G."/>
            <person name="Park H."/>
            <person name="Plett J.M."/>
            <person name="Magnuson J."/>
            <person name="Spatafora J.W."/>
            <person name="Nagy L.G."/>
            <person name="Henrissat B."/>
            <person name="Grigoriev I.V."/>
            <person name="Yang Z.L."/>
            <person name="Xu J."/>
            <person name="Martin F.M."/>
        </authorList>
    </citation>
    <scope>NUCLEOTIDE SEQUENCE</scope>
    <source>
        <strain evidence="1">KKN 215</strain>
    </source>
</reference>